<sequence length="186" mass="19908">MLFLLLSLLLALCCCGAARAQAQAQAQASGALERQVKAAYLYKFTGFVEWPDGSFTRPDNPLVIGVAGADVLADQLEQTVAGHLANGRAILVRKLRRGDSLAGLHILFIGPMERAPLQEIIAASRGLPLLTVSDSDDAYAQGSMVNFVVVDDKLRFEVALKPVLLSRMKISARLLSAAYKVQTGGL</sequence>
<evidence type="ECO:0000313" key="2">
    <source>
        <dbReference type="EMBL" id="CDG81213.1"/>
    </source>
</evidence>
<dbReference type="Pfam" id="PF13689">
    <property type="entry name" value="DUF4154"/>
    <property type="match status" value="1"/>
</dbReference>
<dbReference type="AlphaFoldDB" id="W0V1J6"/>
<dbReference type="eggNOG" id="ENOG5030HX8">
    <property type="taxonomic scope" value="Bacteria"/>
</dbReference>
<reference evidence="2 3" key="1">
    <citation type="journal article" date="2015" name="Genome Announc.">
        <title>Genome Sequence of Mushroom Soft-Rot Pathogen Janthinobacterium agaricidamnosum.</title>
        <authorList>
            <person name="Graupner K."/>
            <person name="Lackner G."/>
            <person name="Hertweck C."/>
        </authorList>
    </citation>
    <scope>NUCLEOTIDE SEQUENCE [LARGE SCALE GENOMIC DNA]</scope>
    <source>
        <strain evidence="3">NBRC 102515 / DSM 9628</strain>
    </source>
</reference>
<organism evidence="2 3">
    <name type="scientific">Janthinobacterium agaricidamnosum NBRC 102515 = DSM 9628</name>
    <dbReference type="NCBI Taxonomy" id="1349767"/>
    <lineage>
        <taxon>Bacteria</taxon>
        <taxon>Pseudomonadati</taxon>
        <taxon>Pseudomonadota</taxon>
        <taxon>Betaproteobacteria</taxon>
        <taxon>Burkholderiales</taxon>
        <taxon>Oxalobacteraceae</taxon>
        <taxon>Janthinobacterium</taxon>
    </lineage>
</organism>
<dbReference type="KEGG" id="jag:GJA_553"/>
<dbReference type="EMBL" id="HG322949">
    <property type="protein sequence ID" value="CDG81213.1"/>
    <property type="molecule type" value="Genomic_DNA"/>
</dbReference>
<keyword evidence="3" id="KW-1185">Reference proteome</keyword>
<dbReference type="Proteomes" id="UP000027604">
    <property type="component" value="Chromosome I"/>
</dbReference>
<evidence type="ECO:0000313" key="3">
    <source>
        <dbReference type="Proteomes" id="UP000027604"/>
    </source>
</evidence>
<protein>
    <recommendedName>
        <fullName evidence="4">Transmembrane protein</fullName>
    </recommendedName>
</protein>
<dbReference type="PATRIC" id="fig|1349767.4.peg.2266"/>
<name>W0V1J6_9BURK</name>
<dbReference type="InterPro" id="IPR025293">
    <property type="entry name" value="YfiR/HmsC-like"/>
</dbReference>
<accession>W0V1J6</accession>
<feature type="signal peptide" evidence="1">
    <location>
        <begin position="1"/>
        <end position="20"/>
    </location>
</feature>
<keyword evidence="1" id="KW-0732">Signal</keyword>
<dbReference type="STRING" id="1349767.GJA_553"/>
<dbReference type="HOGENOM" id="CLU_093136_1_2_4"/>
<evidence type="ECO:0008006" key="4">
    <source>
        <dbReference type="Google" id="ProtNLM"/>
    </source>
</evidence>
<evidence type="ECO:0000256" key="1">
    <source>
        <dbReference type="SAM" id="SignalP"/>
    </source>
</evidence>
<gene>
    <name evidence="2" type="ORF">GJA_553</name>
</gene>
<feature type="chain" id="PRO_5004797228" description="Transmembrane protein" evidence="1">
    <location>
        <begin position="21"/>
        <end position="186"/>
    </location>
</feature>
<proteinExistence type="predicted"/>